<dbReference type="Pfam" id="PF02622">
    <property type="entry name" value="DUF179"/>
    <property type="match status" value="1"/>
</dbReference>
<proteinExistence type="predicted"/>
<dbReference type="PANTHER" id="PTHR31984:SF17">
    <property type="entry name" value="TRANSCRIPTIONAL REGULATOR"/>
    <property type="match status" value="1"/>
</dbReference>
<organism evidence="1 2">
    <name type="scientific">Neolewinella litorea</name>
    <dbReference type="NCBI Taxonomy" id="2562452"/>
    <lineage>
        <taxon>Bacteria</taxon>
        <taxon>Pseudomonadati</taxon>
        <taxon>Bacteroidota</taxon>
        <taxon>Saprospiria</taxon>
        <taxon>Saprospirales</taxon>
        <taxon>Lewinellaceae</taxon>
        <taxon>Neolewinella</taxon>
    </lineage>
</organism>
<dbReference type="OrthoDB" id="9807486at2"/>
<evidence type="ECO:0000313" key="1">
    <source>
        <dbReference type="EMBL" id="THH41446.1"/>
    </source>
</evidence>
<dbReference type="EMBL" id="SRSF01000001">
    <property type="protein sequence ID" value="THH41446.1"/>
    <property type="molecule type" value="Genomic_DNA"/>
</dbReference>
<name>A0A4S4NN92_9BACT</name>
<accession>A0A4S4NN92</accession>
<dbReference type="Proteomes" id="UP000308528">
    <property type="component" value="Unassembled WGS sequence"/>
</dbReference>
<keyword evidence="2" id="KW-1185">Reference proteome</keyword>
<gene>
    <name evidence="1" type="ORF">E4021_02270</name>
</gene>
<reference evidence="1 2" key="1">
    <citation type="submission" date="2019-04" db="EMBL/GenBank/DDBJ databases">
        <title>Lewinella litorea sp. nov., isolated from a marine sand.</title>
        <authorList>
            <person name="Yoon J.-H."/>
        </authorList>
    </citation>
    <scope>NUCLEOTIDE SEQUENCE [LARGE SCALE GENOMIC DNA]</scope>
    <source>
        <strain evidence="1 2">HSMS-39</strain>
    </source>
</reference>
<sequence length="190" mass="21592">MSQEIKNGTILLAEPFMLDQNFKRTTVLLVEHNAEGSMGFIINRPVSRKRSSPMRIDELVKDFPEFNAPVYFGGPVGTDTVHYLHRKGDLLEGSEEVIKGIYWGGNFEQLKVLIDQGVITPRDIRFFVGYSGWSDQQLQEEIDGGSWVTAKMYPNYLFKSEPDELWAQVMQNKGNTFSVIAGMSEEANYN</sequence>
<dbReference type="SUPFAM" id="SSF143456">
    <property type="entry name" value="VC0467-like"/>
    <property type="match status" value="1"/>
</dbReference>
<dbReference type="RefSeq" id="WP_136456276.1">
    <property type="nucleotide sequence ID" value="NZ_SRSF01000001.1"/>
</dbReference>
<evidence type="ECO:0000313" key="2">
    <source>
        <dbReference type="Proteomes" id="UP000308528"/>
    </source>
</evidence>
<dbReference type="PANTHER" id="PTHR31984">
    <property type="entry name" value="TRANSPORTER, PUTATIVE (DUF179)-RELATED"/>
    <property type="match status" value="1"/>
</dbReference>
<comment type="caution">
    <text evidence="1">The sequence shown here is derived from an EMBL/GenBank/DDBJ whole genome shotgun (WGS) entry which is preliminary data.</text>
</comment>
<dbReference type="AlphaFoldDB" id="A0A4S4NN92"/>
<dbReference type="Gene3D" id="3.40.1740.10">
    <property type="entry name" value="VC0467-like"/>
    <property type="match status" value="1"/>
</dbReference>
<protein>
    <submittedName>
        <fullName evidence="1">YqgE/AlgH family protein</fullName>
    </submittedName>
</protein>
<dbReference type="InterPro" id="IPR003774">
    <property type="entry name" value="AlgH-like"/>
</dbReference>